<dbReference type="SUPFAM" id="SSF52540">
    <property type="entry name" value="P-loop containing nucleoside triphosphate hydrolases"/>
    <property type="match status" value="1"/>
</dbReference>
<dbReference type="NCBIfam" id="TIGR03167">
    <property type="entry name" value="tRNA_sel_U_synt"/>
    <property type="match status" value="1"/>
</dbReference>
<dbReference type="RefSeq" id="WP_123286320.1">
    <property type="nucleotide sequence ID" value="NZ_JACIJB010000001.1"/>
</dbReference>
<proteinExistence type="predicted"/>
<dbReference type="EMBL" id="JACIJB010000001">
    <property type="protein sequence ID" value="MBB5659299.1"/>
    <property type="molecule type" value="Genomic_DNA"/>
</dbReference>
<dbReference type="SMART" id="SM00450">
    <property type="entry name" value="RHOD"/>
    <property type="match status" value="1"/>
</dbReference>
<keyword evidence="3" id="KW-0808">Transferase</keyword>
<accession>A0A7W9A0S1</accession>
<dbReference type="GO" id="GO:0043828">
    <property type="term" value="F:tRNA 2-selenouridine synthase activity"/>
    <property type="evidence" value="ECO:0007669"/>
    <property type="project" value="InterPro"/>
</dbReference>
<dbReference type="OrthoDB" id="9789585at2"/>
<feature type="domain" description="Rhodanese" evidence="2">
    <location>
        <begin position="19"/>
        <end position="131"/>
    </location>
</feature>
<dbReference type="Pfam" id="PF26341">
    <property type="entry name" value="AAA_SelU"/>
    <property type="match status" value="1"/>
</dbReference>
<name>A0A7W9A0S1_9CAUL</name>
<dbReference type="NCBIfam" id="NF008750">
    <property type="entry name" value="PRK11784.1-2"/>
    <property type="match status" value="1"/>
</dbReference>
<dbReference type="PANTHER" id="PTHR30401">
    <property type="entry name" value="TRNA 2-SELENOURIDINE SYNTHASE"/>
    <property type="match status" value="1"/>
</dbReference>
<reference evidence="3 4" key="1">
    <citation type="submission" date="2020-08" db="EMBL/GenBank/DDBJ databases">
        <title>Genomic Encyclopedia of Type Strains, Phase IV (KMG-IV): sequencing the most valuable type-strain genomes for metagenomic binning, comparative biology and taxonomic classification.</title>
        <authorList>
            <person name="Goeker M."/>
        </authorList>
    </citation>
    <scope>NUCLEOTIDE SEQUENCE [LARGE SCALE GENOMIC DNA]</scope>
    <source>
        <strain evidence="3 4">DSM 24448</strain>
    </source>
</reference>
<sequence>MIRTTTDLSLAARQGYDAIIDVRSPAEFAEDHIPSAINLPVLDDAQRAEVGTMFVQRSKFLARRTGAAWVAHNIADHLQTALADHDGGFRPLVYCWRGGQRSAAMATVMEQVGWPVTRLEGGYQTWRRKVVADLYGEEPPGDAALNLILLDGYTGSGKTELLRRLSHEGVQTIDLEALADHRGSLFGATHVPQPGQKLFETRLAEALACLDRTRPIIVEAESSRIGNLSLPPVLWTAMKRAPRIELIVPVEARVAHILGEYQAIGADVEALQAALARLPRHHSRETIAGWSAAAQQGRLPELVTDLMLQHYDPAYRRGAAARRSVLLRLMLERMSDSDLQEAARRIAETVAQVSAPGPGRSHEA</sequence>
<evidence type="ECO:0000256" key="1">
    <source>
        <dbReference type="ARBA" id="ARBA00023266"/>
    </source>
</evidence>
<dbReference type="InterPro" id="IPR058840">
    <property type="entry name" value="AAA_SelU"/>
</dbReference>
<dbReference type="Gene3D" id="3.40.250.10">
    <property type="entry name" value="Rhodanese-like domain"/>
    <property type="match status" value="1"/>
</dbReference>
<dbReference type="EC" id="2.9.1.-" evidence="3"/>
<keyword evidence="4" id="KW-1185">Reference proteome</keyword>
<organism evidence="3 4">
    <name type="scientific">Brevundimonas halotolerans</name>
    <dbReference type="NCBI Taxonomy" id="69670"/>
    <lineage>
        <taxon>Bacteria</taxon>
        <taxon>Pseudomonadati</taxon>
        <taxon>Pseudomonadota</taxon>
        <taxon>Alphaproteobacteria</taxon>
        <taxon>Caulobacterales</taxon>
        <taxon>Caulobacteraceae</taxon>
        <taxon>Brevundimonas</taxon>
    </lineage>
</organism>
<dbReference type="InterPro" id="IPR001763">
    <property type="entry name" value="Rhodanese-like_dom"/>
</dbReference>
<dbReference type="SUPFAM" id="SSF52821">
    <property type="entry name" value="Rhodanese/Cell cycle control phosphatase"/>
    <property type="match status" value="1"/>
</dbReference>
<dbReference type="GO" id="GO:0002098">
    <property type="term" value="P:tRNA wobble uridine modification"/>
    <property type="evidence" value="ECO:0007669"/>
    <property type="project" value="InterPro"/>
</dbReference>
<evidence type="ECO:0000313" key="4">
    <source>
        <dbReference type="Proteomes" id="UP000548978"/>
    </source>
</evidence>
<dbReference type="Pfam" id="PF00581">
    <property type="entry name" value="Rhodanese"/>
    <property type="match status" value="1"/>
</dbReference>
<dbReference type="InterPro" id="IPR027417">
    <property type="entry name" value="P-loop_NTPase"/>
</dbReference>
<protein>
    <submittedName>
        <fullName evidence="3">tRNA 2-selenouridine synthase</fullName>
        <ecNumber evidence="3">2.9.1.-</ecNumber>
    </submittedName>
</protein>
<evidence type="ECO:0000313" key="3">
    <source>
        <dbReference type="EMBL" id="MBB5659299.1"/>
    </source>
</evidence>
<dbReference type="PROSITE" id="PS50206">
    <property type="entry name" value="RHODANESE_3"/>
    <property type="match status" value="1"/>
</dbReference>
<evidence type="ECO:0000259" key="2">
    <source>
        <dbReference type="PROSITE" id="PS50206"/>
    </source>
</evidence>
<dbReference type="NCBIfam" id="NF008752">
    <property type="entry name" value="PRK11784.1-4"/>
    <property type="match status" value="1"/>
</dbReference>
<comment type="caution">
    <text evidence="3">The sequence shown here is derived from an EMBL/GenBank/DDBJ whole genome shotgun (WGS) entry which is preliminary data.</text>
</comment>
<gene>
    <name evidence="3" type="ORF">FHS65_000017</name>
</gene>
<keyword evidence="1" id="KW-0711">Selenium</keyword>
<dbReference type="PANTHER" id="PTHR30401:SF0">
    <property type="entry name" value="TRNA 2-SELENOURIDINE SYNTHASE"/>
    <property type="match status" value="1"/>
</dbReference>
<dbReference type="Proteomes" id="UP000548978">
    <property type="component" value="Unassembled WGS sequence"/>
</dbReference>
<dbReference type="InterPro" id="IPR036873">
    <property type="entry name" value="Rhodanese-like_dom_sf"/>
</dbReference>
<dbReference type="AlphaFoldDB" id="A0A7W9A0S1"/>
<dbReference type="InterPro" id="IPR017582">
    <property type="entry name" value="SelU"/>
</dbReference>